<organism evidence="1 2">
    <name type="scientific">Puniceibacterium antarcticum</name>
    <dbReference type="NCBI Taxonomy" id="1206336"/>
    <lineage>
        <taxon>Bacteria</taxon>
        <taxon>Pseudomonadati</taxon>
        <taxon>Pseudomonadota</taxon>
        <taxon>Alphaproteobacteria</taxon>
        <taxon>Rhodobacterales</taxon>
        <taxon>Paracoccaceae</taxon>
        <taxon>Puniceibacterium</taxon>
    </lineage>
</organism>
<evidence type="ECO:0008006" key="3">
    <source>
        <dbReference type="Google" id="ProtNLM"/>
    </source>
</evidence>
<evidence type="ECO:0000313" key="2">
    <source>
        <dbReference type="Proteomes" id="UP000231259"/>
    </source>
</evidence>
<dbReference type="AlphaFoldDB" id="A0A2G8RGC7"/>
<gene>
    <name evidence="1" type="ORF">P775_08660</name>
</gene>
<dbReference type="Pfam" id="PF04655">
    <property type="entry name" value="APH_6_hur"/>
    <property type="match status" value="1"/>
</dbReference>
<comment type="caution">
    <text evidence="1">The sequence shown here is derived from an EMBL/GenBank/DDBJ whole genome shotgun (WGS) entry which is preliminary data.</text>
</comment>
<evidence type="ECO:0000313" key="1">
    <source>
        <dbReference type="EMBL" id="PIL20589.1"/>
    </source>
</evidence>
<sequence>MHEMLENRLKDWSLRLLAEASSGATASVYKVAQPTGNIAALKIYPRGHAGNEIGAAPYLRALATRGVSKVLAVETDALLTQWLDGPPLSDLSGMSLRSADQRLAWLALDLLAAPRPKVILPPLSDWLADALDRLARLAPSDNRSCLVEVVGRGQRALAHALDQQPLHGDLHHGNIVITTAGPKAIDAKGVIGPKPYELANALRHPSATAPVCGTALAERLAFFATTLDIPPTDLAFWTAIKTALSIVWRGTLSSAADRRDMQRMRACLELCP</sequence>
<dbReference type="GO" id="GO:0019748">
    <property type="term" value="P:secondary metabolic process"/>
    <property type="evidence" value="ECO:0007669"/>
    <property type="project" value="InterPro"/>
</dbReference>
<dbReference type="EMBL" id="AWWI01000060">
    <property type="protein sequence ID" value="PIL20589.1"/>
    <property type="molecule type" value="Genomic_DNA"/>
</dbReference>
<dbReference type="OrthoDB" id="3638028at2"/>
<name>A0A2G8RGC7_9RHOB</name>
<proteinExistence type="predicted"/>
<dbReference type="GO" id="GO:0016773">
    <property type="term" value="F:phosphotransferase activity, alcohol group as acceptor"/>
    <property type="evidence" value="ECO:0007669"/>
    <property type="project" value="InterPro"/>
</dbReference>
<reference evidence="1 2" key="1">
    <citation type="submission" date="2013-09" db="EMBL/GenBank/DDBJ databases">
        <title>Genome sequencing of Phaeobacter antarcticus sp. nov. SM1211.</title>
        <authorList>
            <person name="Zhang X.-Y."/>
            <person name="Liu C."/>
            <person name="Chen X.-L."/>
            <person name="Xie B.-B."/>
            <person name="Qin Q.-L."/>
            <person name="Rong J.-C."/>
            <person name="Zhang Y.-Z."/>
        </authorList>
    </citation>
    <scope>NUCLEOTIDE SEQUENCE [LARGE SCALE GENOMIC DNA]</scope>
    <source>
        <strain evidence="1 2">SM1211</strain>
    </source>
</reference>
<dbReference type="InterPro" id="IPR011009">
    <property type="entry name" value="Kinase-like_dom_sf"/>
</dbReference>
<dbReference type="Proteomes" id="UP000231259">
    <property type="component" value="Unassembled WGS sequence"/>
</dbReference>
<keyword evidence="2" id="KW-1185">Reference proteome</keyword>
<dbReference type="InterPro" id="IPR006748">
    <property type="entry name" value="NH2Glyco/OHUrea_AB-resist_kin"/>
</dbReference>
<protein>
    <recommendedName>
        <fullName evidence="3">Streptomycin 6-kinase</fullName>
    </recommendedName>
</protein>
<dbReference type="SUPFAM" id="SSF56112">
    <property type="entry name" value="Protein kinase-like (PK-like)"/>
    <property type="match status" value="1"/>
</dbReference>
<accession>A0A2G8RGC7</accession>